<dbReference type="Gene3D" id="3.30.450.20">
    <property type="entry name" value="PAS domain"/>
    <property type="match status" value="1"/>
</dbReference>
<evidence type="ECO:0000256" key="4">
    <source>
        <dbReference type="ARBA" id="ARBA00022553"/>
    </source>
</evidence>
<dbReference type="Pfam" id="PF07536">
    <property type="entry name" value="HWE_HK"/>
    <property type="match status" value="1"/>
</dbReference>
<evidence type="ECO:0000256" key="6">
    <source>
        <dbReference type="ARBA" id="ARBA00022679"/>
    </source>
</evidence>
<comment type="catalytic activity">
    <reaction evidence="1">
        <text>ATP + protein L-histidine = ADP + protein N-phospho-L-histidine.</text>
        <dbReference type="EC" id="2.7.13.3"/>
    </reaction>
</comment>
<dbReference type="Pfam" id="PF01590">
    <property type="entry name" value="GAF"/>
    <property type="match status" value="1"/>
</dbReference>
<dbReference type="PROSITE" id="PS50113">
    <property type="entry name" value="PAC"/>
    <property type="match status" value="1"/>
</dbReference>
<proteinExistence type="predicted"/>
<dbReference type="InterPro" id="IPR000700">
    <property type="entry name" value="PAS-assoc_C"/>
</dbReference>
<keyword evidence="4" id="KW-0597">Phosphoprotein</keyword>
<dbReference type="InterPro" id="IPR036890">
    <property type="entry name" value="HATPase_C_sf"/>
</dbReference>
<dbReference type="SMART" id="SM00065">
    <property type="entry name" value="GAF"/>
    <property type="match status" value="1"/>
</dbReference>
<evidence type="ECO:0000313" key="15">
    <source>
        <dbReference type="EMBL" id="MBJ3762565.1"/>
    </source>
</evidence>
<keyword evidence="8" id="KW-0547">Nucleotide-binding</keyword>
<keyword evidence="5" id="KW-0716">Sensory transduction</keyword>
<sequence>MSSRTDLSHLSDLDAQAVTSEDRLRALAASQLLDSPPEAVFDRAVELATHVLGTPVGLLSLVDGHRQFFKAQTGLPEPYAAARETPLSHSFCKFVVGLDAPLVVRDARLDPLLKTSGAIPDLNVIAYLGVPVHGDRGHVLGSFCAIDTKPRDWTDHERQVLETIAVGVESEIALRAELKRRKEAERAIQQAEERLRLALRAGRLGTFDFDPRTGTANWDAAMYDLWWIERDEDHPFSVAGTRVHPDDRAADEAARKAALDPAGDGQQQIELRIVHPDSGDIRWLHIDGAVSFEADQPVRVVGMARDVTARRKVELQNALLAQELNHRVKNLFAITAGMIALTAKSSETPQAMAAVLRGRVHALATAHELIRPAIVGTPDAAEATTLDALVGAILSPHQGHDATLKITGPLTDLSPRAASSLALVLHELATNAVKYGALATECGLLSVSWDIDAPAAPSETLVLKWIETCPDERDTTPPIEGFGSTLIDVTVTSQMDGAWHRDWTPAGLSATLRIPMQNLRN</sequence>
<dbReference type="AlphaFoldDB" id="A0A934IFM8"/>
<reference evidence="15" key="1">
    <citation type="submission" date="2020-12" db="EMBL/GenBank/DDBJ databases">
        <title>Bacterial taxonomy.</title>
        <authorList>
            <person name="Pan X."/>
        </authorList>
    </citation>
    <scope>NUCLEOTIDE SEQUENCE</scope>
    <source>
        <strain evidence="15">KCTC 52957</strain>
    </source>
</reference>
<dbReference type="InterPro" id="IPR001610">
    <property type="entry name" value="PAC"/>
</dbReference>
<dbReference type="EMBL" id="JAEKPD010000007">
    <property type="protein sequence ID" value="MBJ3762565.1"/>
    <property type="molecule type" value="Genomic_DNA"/>
</dbReference>
<keyword evidence="10" id="KW-0067">ATP-binding</keyword>
<comment type="caution">
    <text evidence="15">The sequence shown here is derived from an EMBL/GenBank/DDBJ whole genome shotgun (WGS) entry which is preliminary data.</text>
</comment>
<dbReference type="InterPro" id="IPR013655">
    <property type="entry name" value="PAS_fold_3"/>
</dbReference>
<evidence type="ECO:0000256" key="12">
    <source>
        <dbReference type="ARBA" id="ARBA00023170"/>
    </source>
</evidence>
<protein>
    <recommendedName>
        <fullName evidence="2">histidine kinase</fullName>
        <ecNumber evidence="2">2.7.13.3</ecNumber>
    </recommendedName>
</protein>
<dbReference type="PANTHER" id="PTHR41523">
    <property type="entry name" value="TWO-COMPONENT SYSTEM SENSOR PROTEIN"/>
    <property type="match status" value="1"/>
</dbReference>
<dbReference type="GO" id="GO:0005524">
    <property type="term" value="F:ATP binding"/>
    <property type="evidence" value="ECO:0007669"/>
    <property type="project" value="UniProtKB-KW"/>
</dbReference>
<dbReference type="RefSeq" id="WP_198915745.1">
    <property type="nucleotide sequence ID" value="NZ_JAEKPD010000007.1"/>
</dbReference>
<dbReference type="EC" id="2.7.13.3" evidence="2"/>
<keyword evidence="7" id="KW-0677">Repeat</keyword>
<dbReference type="Gene3D" id="3.30.450.40">
    <property type="match status" value="1"/>
</dbReference>
<dbReference type="SUPFAM" id="SSF55785">
    <property type="entry name" value="PYP-like sensor domain (PAS domain)"/>
    <property type="match status" value="1"/>
</dbReference>
<dbReference type="InterPro" id="IPR011102">
    <property type="entry name" value="Sig_transdc_His_kinase_HWE"/>
</dbReference>
<evidence type="ECO:0000256" key="5">
    <source>
        <dbReference type="ARBA" id="ARBA00022606"/>
    </source>
</evidence>
<name>A0A934IFM8_9RHOB</name>
<keyword evidence="13" id="KW-0175">Coiled coil</keyword>
<keyword evidence="11" id="KW-0157">Chromophore</keyword>
<evidence type="ECO:0000256" key="3">
    <source>
        <dbReference type="ARBA" id="ARBA00022543"/>
    </source>
</evidence>
<evidence type="ECO:0000256" key="13">
    <source>
        <dbReference type="SAM" id="Coils"/>
    </source>
</evidence>
<dbReference type="Proteomes" id="UP000642488">
    <property type="component" value="Unassembled WGS sequence"/>
</dbReference>
<dbReference type="Gene3D" id="3.30.565.10">
    <property type="entry name" value="Histidine kinase-like ATPase, C-terminal domain"/>
    <property type="match status" value="1"/>
</dbReference>
<dbReference type="Gene3D" id="2.10.70.100">
    <property type="match status" value="1"/>
</dbReference>
<evidence type="ECO:0000259" key="14">
    <source>
        <dbReference type="PROSITE" id="PS50113"/>
    </source>
</evidence>
<keyword evidence="12" id="KW-0675">Receptor</keyword>
<organism evidence="15 16">
    <name type="scientific">Palleronia pontilimi</name>
    <dbReference type="NCBI Taxonomy" id="1964209"/>
    <lineage>
        <taxon>Bacteria</taxon>
        <taxon>Pseudomonadati</taxon>
        <taxon>Pseudomonadota</taxon>
        <taxon>Alphaproteobacteria</taxon>
        <taxon>Rhodobacterales</taxon>
        <taxon>Roseobacteraceae</taxon>
        <taxon>Palleronia</taxon>
    </lineage>
</organism>
<keyword evidence="3" id="KW-0600">Photoreceptor protein</keyword>
<evidence type="ECO:0000256" key="8">
    <source>
        <dbReference type="ARBA" id="ARBA00022741"/>
    </source>
</evidence>
<evidence type="ECO:0000256" key="7">
    <source>
        <dbReference type="ARBA" id="ARBA00022737"/>
    </source>
</evidence>
<evidence type="ECO:0000256" key="1">
    <source>
        <dbReference type="ARBA" id="ARBA00000085"/>
    </source>
</evidence>
<keyword evidence="9" id="KW-0418">Kinase</keyword>
<dbReference type="InterPro" id="IPR035965">
    <property type="entry name" value="PAS-like_dom_sf"/>
</dbReference>
<keyword evidence="6" id="KW-0808">Transferase</keyword>
<keyword evidence="16" id="KW-1185">Reference proteome</keyword>
<dbReference type="SMART" id="SM00086">
    <property type="entry name" value="PAC"/>
    <property type="match status" value="1"/>
</dbReference>
<evidence type="ECO:0000313" key="16">
    <source>
        <dbReference type="Proteomes" id="UP000642488"/>
    </source>
</evidence>
<evidence type="ECO:0000256" key="2">
    <source>
        <dbReference type="ARBA" id="ARBA00012438"/>
    </source>
</evidence>
<dbReference type="SUPFAM" id="SSF55781">
    <property type="entry name" value="GAF domain-like"/>
    <property type="match status" value="1"/>
</dbReference>
<dbReference type="PANTHER" id="PTHR41523:SF8">
    <property type="entry name" value="ETHYLENE RESPONSE SENSOR PROTEIN"/>
    <property type="match status" value="1"/>
</dbReference>
<dbReference type="GO" id="GO:0009881">
    <property type="term" value="F:photoreceptor activity"/>
    <property type="evidence" value="ECO:0007669"/>
    <property type="project" value="UniProtKB-KW"/>
</dbReference>
<feature type="domain" description="PAC" evidence="14">
    <location>
        <begin position="267"/>
        <end position="319"/>
    </location>
</feature>
<dbReference type="InterPro" id="IPR003018">
    <property type="entry name" value="GAF"/>
</dbReference>
<accession>A0A934IFM8</accession>
<dbReference type="GO" id="GO:0004673">
    <property type="term" value="F:protein histidine kinase activity"/>
    <property type="evidence" value="ECO:0007669"/>
    <property type="project" value="UniProtKB-EC"/>
</dbReference>
<evidence type="ECO:0000256" key="9">
    <source>
        <dbReference type="ARBA" id="ARBA00022777"/>
    </source>
</evidence>
<dbReference type="Pfam" id="PF08447">
    <property type="entry name" value="PAS_3"/>
    <property type="match status" value="1"/>
</dbReference>
<evidence type="ECO:0000256" key="10">
    <source>
        <dbReference type="ARBA" id="ARBA00022840"/>
    </source>
</evidence>
<gene>
    <name evidence="15" type="ORF">ILP92_07395</name>
</gene>
<evidence type="ECO:0000256" key="11">
    <source>
        <dbReference type="ARBA" id="ARBA00022991"/>
    </source>
</evidence>
<dbReference type="InterPro" id="IPR029016">
    <property type="entry name" value="GAF-like_dom_sf"/>
</dbReference>
<feature type="coiled-coil region" evidence="13">
    <location>
        <begin position="174"/>
        <end position="201"/>
    </location>
</feature>
<dbReference type="SMART" id="SM00911">
    <property type="entry name" value="HWE_HK"/>
    <property type="match status" value="1"/>
</dbReference>